<dbReference type="STRING" id="1267423.SAMN05216290_0640"/>
<accession>A0A1I0MTF9</accession>
<organism evidence="1 2">
    <name type="scientific">Roseivirga pacifica</name>
    <dbReference type="NCBI Taxonomy" id="1267423"/>
    <lineage>
        <taxon>Bacteria</taxon>
        <taxon>Pseudomonadati</taxon>
        <taxon>Bacteroidota</taxon>
        <taxon>Cytophagia</taxon>
        <taxon>Cytophagales</taxon>
        <taxon>Roseivirgaceae</taxon>
        <taxon>Roseivirga</taxon>
    </lineage>
</organism>
<dbReference type="Proteomes" id="UP000199437">
    <property type="component" value="Unassembled WGS sequence"/>
</dbReference>
<gene>
    <name evidence="1" type="ORF">SAMN05216290_0640</name>
</gene>
<keyword evidence="2" id="KW-1185">Reference proteome</keyword>
<dbReference type="EMBL" id="FOIR01000001">
    <property type="protein sequence ID" value="SEV91251.1"/>
    <property type="molecule type" value="Genomic_DNA"/>
</dbReference>
<evidence type="ECO:0000313" key="2">
    <source>
        <dbReference type="Proteomes" id="UP000199437"/>
    </source>
</evidence>
<proteinExistence type="predicted"/>
<evidence type="ECO:0000313" key="1">
    <source>
        <dbReference type="EMBL" id="SEV91251.1"/>
    </source>
</evidence>
<reference evidence="2" key="1">
    <citation type="submission" date="2016-10" db="EMBL/GenBank/DDBJ databases">
        <authorList>
            <person name="Varghese N."/>
            <person name="Submissions S."/>
        </authorList>
    </citation>
    <scope>NUCLEOTIDE SEQUENCE [LARGE SCALE GENOMIC DNA]</scope>
    <source>
        <strain evidence="2">CGMCC 1.12402</strain>
    </source>
</reference>
<dbReference type="AlphaFoldDB" id="A0A1I0MTF9"/>
<protein>
    <recommendedName>
        <fullName evidence="3">DNA-binding protein</fullName>
    </recommendedName>
</protein>
<name>A0A1I0MTF9_9BACT</name>
<evidence type="ECO:0008006" key="3">
    <source>
        <dbReference type="Google" id="ProtNLM"/>
    </source>
</evidence>
<sequence>MPITKEIQDLIKSEIERTGIGPQRILKGNKEARELGLTSGTIYRIIGKNGSDLTAKKAHIELVLKLWSSI</sequence>